<organism evidence="2 3">
    <name type="scientific">Leptospira noguchii</name>
    <dbReference type="NCBI Taxonomy" id="28182"/>
    <lineage>
        <taxon>Bacteria</taxon>
        <taxon>Pseudomonadati</taxon>
        <taxon>Spirochaetota</taxon>
        <taxon>Spirochaetia</taxon>
        <taxon>Leptospirales</taxon>
        <taxon>Leptospiraceae</taxon>
        <taxon>Leptospira</taxon>
    </lineage>
</organism>
<feature type="transmembrane region" description="Helical" evidence="1">
    <location>
        <begin position="15"/>
        <end position="33"/>
    </location>
</feature>
<name>M6VLG3_9LEPT</name>
<keyword evidence="1" id="KW-0812">Transmembrane</keyword>
<reference evidence="2 3" key="1">
    <citation type="submission" date="2013-01" db="EMBL/GenBank/DDBJ databases">
        <authorList>
            <person name="Harkins D.M."/>
            <person name="Durkin A.S."/>
            <person name="Brinkac L.M."/>
            <person name="Haft D.H."/>
            <person name="Selengut J.D."/>
            <person name="Sanka R."/>
            <person name="DePew J."/>
            <person name="Purushe J."/>
            <person name="Matthias M.A."/>
            <person name="Vinetz J.M."/>
            <person name="Sutton G.G."/>
            <person name="Nierman W.C."/>
            <person name="Fouts D.E."/>
        </authorList>
    </citation>
    <scope>NUCLEOTIDE SEQUENCE [LARGE SCALE GENOMIC DNA]</scope>
    <source>
        <strain evidence="2 3">HAI1536</strain>
    </source>
</reference>
<evidence type="ECO:0000256" key="1">
    <source>
        <dbReference type="SAM" id="Phobius"/>
    </source>
</evidence>
<keyword evidence="1" id="KW-0472">Membrane</keyword>
<protein>
    <submittedName>
        <fullName evidence="2">Uncharacterized protein</fullName>
    </submittedName>
</protein>
<comment type="caution">
    <text evidence="2">The sequence shown here is derived from an EMBL/GenBank/DDBJ whole genome shotgun (WGS) entry which is preliminary data.</text>
</comment>
<dbReference type="EMBL" id="AKWD02000002">
    <property type="protein sequence ID" value="EMO55946.1"/>
    <property type="molecule type" value="Genomic_DNA"/>
</dbReference>
<keyword evidence="1" id="KW-1133">Transmembrane helix</keyword>
<dbReference type="Proteomes" id="UP000012112">
    <property type="component" value="Unassembled WGS sequence"/>
</dbReference>
<proteinExistence type="predicted"/>
<accession>M6VLG3</accession>
<evidence type="ECO:0000313" key="3">
    <source>
        <dbReference type="Proteomes" id="UP000012112"/>
    </source>
</evidence>
<gene>
    <name evidence="2" type="ORF">LEP1GSC172_2433</name>
</gene>
<dbReference type="AlphaFoldDB" id="M6VLG3"/>
<evidence type="ECO:0000313" key="2">
    <source>
        <dbReference type="EMBL" id="EMO55946.1"/>
    </source>
</evidence>
<sequence>MDLESRILPSLFLEFPHLTNLGLFLIGVGYSFSRRMESKRLFD</sequence>